<feature type="binding site" evidence="11">
    <location>
        <position position="281"/>
    </location>
    <ligand>
        <name>Zn(2+)</name>
        <dbReference type="ChEBI" id="CHEBI:29105"/>
    </ligand>
</feature>
<dbReference type="UniPathway" id="UPA00126">
    <property type="reaction ID" value="UER00423"/>
</dbReference>
<dbReference type="PANTHER" id="PTHR10309">
    <property type="entry name" value="MANNOSE-6-PHOSPHATE ISOMERASE"/>
    <property type="match status" value="1"/>
</dbReference>
<evidence type="ECO:0000256" key="13">
    <source>
        <dbReference type="RuleBase" id="RU004189"/>
    </source>
</evidence>
<keyword evidence="9 12" id="KW-0413">Isomerase</keyword>
<keyword evidence="19" id="KW-1185">Reference proteome</keyword>
<evidence type="ECO:0000256" key="4">
    <source>
        <dbReference type="ARBA" id="ARBA00010772"/>
    </source>
</evidence>
<dbReference type="GO" id="GO:0005975">
    <property type="term" value="P:carbohydrate metabolic process"/>
    <property type="evidence" value="ECO:0007669"/>
    <property type="project" value="InterPro"/>
</dbReference>
<dbReference type="GO" id="GO:0000032">
    <property type="term" value="P:cell wall mannoprotein biosynthetic process"/>
    <property type="evidence" value="ECO:0007669"/>
    <property type="project" value="EnsemblFungi"/>
</dbReference>
<keyword evidence="8 11" id="KW-0862">Zinc</keyword>
<evidence type="ECO:0000256" key="9">
    <source>
        <dbReference type="ARBA" id="ARBA00023235"/>
    </source>
</evidence>
<dbReference type="OrthoDB" id="6605218at2759"/>
<dbReference type="GO" id="GO:0009298">
    <property type="term" value="P:GDP-mannose biosynthetic process"/>
    <property type="evidence" value="ECO:0007669"/>
    <property type="project" value="UniProtKB-UniPathway"/>
</dbReference>
<evidence type="ECO:0000313" key="18">
    <source>
        <dbReference type="EMBL" id="CCK71156.1"/>
    </source>
</evidence>
<reference evidence="19" key="2">
    <citation type="submission" date="2012-08" db="EMBL/GenBank/DDBJ databases">
        <title>Genome sequence of Kazachstania naganishii.</title>
        <authorList>
            <person name="Gordon J.L."/>
            <person name="Armisen D."/>
            <person name="Proux-Wera E."/>
            <person name="OhEigeartaigh S.S."/>
            <person name="Byrne K.P."/>
            <person name="Wolfe K.H."/>
        </authorList>
    </citation>
    <scope>NUCLEOTIDE SEQUENCE [LARGE SCALE GENOMIC DNA]</scope>
    <source>
        <strain evidence="19">ATCC MYA-139 / BCRC 22969 / CBS 8797 / CCRC 22969 / KCTC 17520 / NBRC 10181 / NCYC 3082</strain>
    </source>
</reference>
<gene>
    <name evidence="18" type="primary">KNAG0G00980</name>
    <name evidence="18" type="ordered locus">KNAG_0G00980</name>
</gene>
<feature type="active site" evidence="10">
    <location>
        <position position="300"/>
    </location>
</feature>
<dbReference type="PROSITE" id="PS00966">
    <property type="entry name" value="PMI_I_2"/>
    <property type="match status" value="1"/>
</dbReference>
<dbReference type="PRINTS" id="PR00714">
    <property type="entry name" value="MAN6PISMRASE"/>
</dbReference>
<protein>
    <recommendedName>
        <fullName evidence="6 12">Mannose-6-phosphate isomerase</fullName>
        <ecNumber evidence="5 12">5.3.1.8</ecNumber>
    </recommendedName>
</protein>
<keyword evidence="7 11" id="KW-0479">Metal-binding</keyword>
<dbReference type="InterPro" id="IPR014710">
    <property type="entry name" value="RmlC-like_jellyroll"/>
</dbReference>
<feature type="binding site" evidence="11">
    <location>
        <position position="109"/>
    </location>
    <ligand>
        <name>Zn(2+)</name>
        <dbReference type="ChEBI" id="CHEBI:29105"/>
    </ligand>
</feature>
<accession>J7S8X0</accession>
<dbReference type="RefSeq" id="XP_022465402.1">
    <property type="nucleotide sequence ID" value="XM_022608958.1"/>
</dbReference>
<feature type="binding site" evidence="11">
    <location>
        <position position="111"/>
    </location>
    <ligand>
        <name>Zn(2+)</name>
        <dbReference type="ChEBI" id="CHEBI:29105"/>
    </ligand>
</feature>
<dbReference type="GO" id="GO:0004476">
    <property type="term" value="F:mannose-6-phosphate isomerase activity"/>
    <property type="evidence" value="ECO:0007669"/>
    <property type="project" value="UniProtKB-EC"/>
</dbReference>
<dbReference type="KEGG" id="kng:KNAG_0G00980"/>
<evidence type="ECO:0000259" key="16">
    <source>
        <dbReference type="Pfam" id="PF20511"/>
    </source>
</evidence>
<evidence type="ECO:0000256" key="10">
    <source>
        <dbReference type="PIRSR" id="PIRSR001480-1"/>
    </source>
</evidence>
<evidence type="ECO:0000256" key="14">
    <source>
        <dbReference type="RuleBase" id="RU004248"/>
    </source>
</evidence>
<dbReference type="InterPro" id="IPR046456">
    <property type="entry name" value="PMI_typeI_C"/>
</dbReference>
<evidence type="ECO:0000256" key="7">
    <source>
        <dbReference type="ARBA" id="ARBA00022723"/>
    </source>
</evidence>
<dbReference type="PIRSF" id="PIRSF001480">
    <property type="entry name" value="Mannose-6-phosphate_isomerase"/>
    <property type="match status" value="1"/>
</dbReference>
<dbReference type="OMA" id="DIGLFCG"/>
<dbReference type="InterPro" id="IPR011051">
    <property type="entry name" value="RmlC_Cupin_sf"/>
</dbReference>
<feature type="domain" description="Phosphomannose isomerase type I helical insertion" evidence="17">
    <location>
        <begin position="169"/>
        <end position="262"/>
    </location>
</feature>
<dbReference type="PROSITE" id="PS00965">
    <property type="entry name" value="PMI_I_1"/>
    <property type="match status" value="1"/>
</dbReference>
<evidence type="ECO:0000256" key="11">
    <source>
        <dbReference type="PIRSR" id="PIRSR001480-2"/>
    </source>
</evidence>
<evidence type="ECO:0000256" key="5">
    <source>
        <dbReference type="ARBA" id="ARBA00011956"/>
    </source>
</evidence>
<dbReference type="eggNOG" id="KOG2757">
    <property type="taxonomic scope" value="Eukaryota"/>
</dbReference>
<dbReference type="GeneID" id="34526880"/>
<comment type="catalytic activity">
    <reaction evidence="1 12">
        <text>D-mannose 6-phosphate = D-fructose 6-phosphate</text>
        <dbReference type="Rhea" id="RHEA:12356"/>
        <dbReference type="ChEBI" id="CHEBI:58735"/>
        <dbReference type="ChEBI" id="CHEBI:61527"/>
        <dbReference type="EC" id="5.3.1.8"/>
    </reaction>
</comment>
<dbReference type="STRING" id="1071383.J7S8X0"/>
<evidence type="ECO:0000256" key="2">
    <source>
        <dbReference type="ARBA" id="ARBA00002564"/>
    </source>
</evidence>
<dbReference type="Gene3D" id="1.10.441.10">
    <property type="entry name" value="Phosphomannose Isomerase, domain 2"/>
    <property type="match status" value="1"/>
</dbReference>
<evidence type="ECO:0000256" key="12">
    <source>
        <dbReference type="RuleBase" id="RU000611"/>
    </source>
</evidence>
<dbReference type="Proteomes" id="UP000006310">
    <property type="component" value="Chromosome 7"/>
</dbReference>
<evidence type="ECO:0000256" key="6">
    <source>
        <dbReference type="ARBA" id="ARBA00018236"/>
    </source>
</evidence>
<evidence type="ECO:0000256" key="8">
    <source>
        <dbReference type="ARBA" id="ARBA00022833"/>
    </source>
</evidence>
<dbReference type="CDD" id="cd07011">
    <property type="entry name" value="cupin_PMI_type_I_N"/>
    <property type="match status" value="1"/>
</dbReference>
<comment type="similarity">
    <text evidence="4 13">Belongs to the mannose-6-phosphate isomerase type 1 family.</text>
</comment>
<dbReference type="EC" id="5.3.1.8" evidence="5 12"/>
<dbReference type="EMBL" id="HE978320">
    <property type="protein sequence ID" value="CCK71156.1"/>
    <property type="molecule type" value="Genomic_DNA"/>
</dbReference>
<dbReference type="InterPro" id="IPR046458">
    <property type="entry name" value="PMI_typeI_hel"/>
</dbReference>
<evidence type="ECO:0000313" key="19">
    <source>
        <dbReference type="Proteomes" id="UP000006310"/>
    </source>
</evidence>
<comment type="function">
    <text evidence="2">Involved in the synthesis of the GDP-mannose and dolichol-phosphate-mannose required for a number of critical mannosyl transfer reactions.</text>
</comment>
<dbReference type="AlphaFoldDB" id="J7S8X0"/>
<dbReference type="InterPro" id="IPR018050">
    <property type="entry name" value="Pmannose_isomerase-type1_CS"/>
</dbReference>
<name>J7S8X0_HUIN7</name>
<organism evidence="18 19">
    <name type="scientific">Huiozyma naganishii (strain ATCC MYA-139 / BCRC 22969 / CBS 8797 / KCTC 17520 / NBRC 10181 / NCYC 3082 / Yp74L-3)</name>
    <name type="common">Yeast</name>
    <name type="synonym">Kazachstania naganishii</name>
    <dbReference type="NCBI Taxonomy" id="1071383"/>
    <lineage>
        <taxon>Eukaryota</taxon>
        <taxon>Fungi</taxon>
        <taxon>Dikarya</taxon>
        <taxon>Ascomycota</taxon>
        <taxon>Saccharomycotina</taxon>
        <taxon>Saccharomycetes</taxon>
        <taxon>Saccharomycetales</taxon>
        <taxon>Saccharomycetaceae</taxon>
        <taxon>Huiozyma</taxon>
    </lineage>
</organism>
<comment type="cofactor">
    <cofactor evidence="11 12">
        <name>Zn(2+)</name>
        <dbReference type="ChEBI" id="CHEBI:29105"/>
    </cofactor>
    <text evidence="11 12">Binds 1 zinc ion per subunit.</text>
</comment>
<reference evidence="18 19" key="1">
    <citation type="journal article" date="2011" name="Proc. Natl. Acad. Sci. U.S.A.">
        <title>Evolutionary erosion of yeast sex chromosomes by mating-type switching accidents.</title>
        <authorList>
            <person name="Gordon J.L."/>
            <person name="Armisen D."/>
            <person name="Proux-Wera E."/>
            <person name="Oheigeartaigh S.S."/>
            <person name="Byrne K.P."/>
            <person name="Wolfe K.H."/>
        </authorList>
    </citation>
    <scope>NUCLEOTIDE SEQUENCE [LARGE SCALE GENOMIC DNA]</scope>
    <source>
        <strain evidence="19">ATCC MYA-139 / BCRC 22969 / CBS 8797 / CCRC 22969 / KCTC 17520 / NBRC 10181 / NCYC 3082</strain>
    </source>
</reference>
<feature type="domain" description="Phosphomannose isomerase type I catalytic" evidence="16">
    <location>
        <begin position="5"/>
        <end position="153"/>
    </location>
</feature>
<feature type="domain" description="Phosphomannose isomerase type I C-terminal" evidence="15">
    <location>
        <begin position="343"/>
        <end position="388"/>
    </location>
</feature>
<dbReference type="GO" id="GO:0008270">
    <property type="term" value="F:zinc ion binding"/>
    <property type="evidence" value="ECO:0007669"/>
    <property type="project" value="InterPro"/>
</dbReference>
<dbReference type="NCBIfam" id="TIGR00218">
    <property type="entry name" value="manA"/>
    <property type="match status" value="1"/>
</dbReference>
<dbReference type="Gene3D" id="2.60.120.10">
    <property type="entry name" value="Jelly Rolls"/>
    <property type="match status" value="2"/>
</dbReference>
<dbReference type="FunFam" id="1.10.441.10:FF:000001">
    <property type="entry name" value="Mannose-6-phosphate isomerase"/>
    <property type="match status" value="1"/>
</dbReference>
<evidence type="ECO:0000259" key="15">
    <source>
        <dbReference type="Pfam" id="PF01238"/>
    </source>
</evidence>
<comment type="pathway">
    <text evidence="3 14">Nucleotide-sugar biosynthesis; GDP-alpha-D-mannose biosynthesis; alpha-D-mannose 1-phosphate from D-fructose 6-phosphate: step 1/2.</text>
</comment>
<dbReference type="InterPro" id="IPR016305">
    <property type="entry name" value="Mannose-6-P_Isomerase"/>
</dbReference>
<dbReference type="SUPFAM" id="SSF51182">
    <property type="entry name" value="RmlC-like cupins"/>
    <property type="match status" value="1"/>
</dbReference>
<sequence>MHEKLFRIDATYQQYEWGKMGSSSAVAQYAAHSDKNVKIDDTKPYAELWMGTHLKGPCTTRPGNELLNDVIAKDPTTMLGKDIIEKFQSKSELPFLFKVLSIKKVLSIQAHPDKKLARILHAQDPKNYPDDNHKPEMAIAVTDFEGFCGFKPLEEIAEELSRLPEFRKLVGEDVAERFVKGIKANAVEGSKDDVANRKLLQELFGKVMSASDEAVAEQGAALIERAKRSPADFTQCDLPELLVRLNDQFPGDVGLYCGGLLLNHCRLKAGEAIFLKAKDPHAYISGDIMECMAASDNVVRAGFTPKFKDVENLVEMLTYNYGTVDDQKMKPEGFERSSGAGESILYDPPIEEFAVLETTFKKSTGVRHFEPLKGPSILITTKGHGQVSTEGTKLQAEPGFVFFIAPNTAIDLEANDQDFTTYRAFVEAN</sequence>
<dbReference type="HOGENOM" id="CLU_026967_0_0_1"/>
<dbReference type="InterPro" id="IPR046457">
    <property type="entry name" value="PMI_typeI_cat"/>
</dbReference>
<dbReference type="Pfam" id="PF20511">
    <property type="entry name" value="PMI_typeI_cat"/>
    <property type="match status" value="1"/>
</dbReference>
<dbReference type="InterPro" id="IPR001250">
    <property type="entry name" value="Man6P_Isoase-1"/>
</dbReference>
<dbReference type="GO" id="GO:0005829">
    <property type="term" value="C:cytosol"/>
    <property type="evidence" value="ECO:0007669"/>
    <property type="project" value="TreeGrafter"/>
</dbReference>
<feature type="binding site" evidence="11">
    <location>
        <position position="136"/>
    </location>
    <ligand>
        <name>Zn(2+)</name>
        <dbReference type="ChEBI" id="CHEBI:29105"/>
    </ligand>
</feature>
<evidence type="ECO:0000259" key="17">
    <source>
        <dbReference type="Pfam" id="PF20512"/>
    </source>
</evidence>
<proteinExistence type="inferred from homology"/>
<evidence type="ECO:0000256" key="1">
    <source>
        <dbReference type="ARBA" id="ARBA00000757"/>
    </source>
</evidence>
<dbReference type="Pfam" id="PF01238">
    <property type="entry name" value="PMI_typeI_C"/>
    <property type="match status" value="1"/>
</dbReference>
<evidence type="ECO:0000256" key="3">
    <source>
        <dbReference type="ARBA" id="ARBA00004666"/>
    </source>
</evidence>
<dbReference type="Pfam" id="PF20512">
    <property type="entry name" value="PMI_typeI_hel"/>
    <property type="match status" value="1"/>
</dbReference>
<dbReference type="PANTHER" id="PTHR10309:SF0">
    <property type="entry name" value="MANNOSE-6-PHOSPHATE ISOMERASE"/>
    <property type="match status" value="1"/>
</dbReference>